<dbReference type="RefSeq" id="WP_351974510.1">
    <property type="nucleotide sequence ID" value="NZ_JBEPBX010000001.1"/>
</dbReference>
<reference evidence="2 3" key="1">
    <citation type="submission" date="2024-06" db="EMBL/GenBank/DDBJ databases">
        <title>The Natural Products Discovery Center: Release of the First 8490 Sequenced Strains for Exploring Actinobacteria Biosynthetic Diversity.</title>
        <authorList>
            <person name="Kalkreuter E."/>
            <person name="Kautsar S.A."/>
            <person name="Yang D."/>
            <person name="Bader C.D."/>
            <person name="Teijaro C.N."/>
            <person name="Fluegel L."/>
            <person name="Davis C.M."/>
            <person name="Simpson J.R."/>
            <person name="Lauterbach L."/>
            <person name="Steele A.D."/>
            <person name="Gui C."/>
            <person name="Meng S."/>
            <person name="Li G."/>
            <person name="Viehrig K."/>
            <person name="Ye F."/>
            <person name="Su P."/>
            <person name="Kiefer A.F."/>
            <person name="Nichols A."/>
            <person name="Cepeda A.J."/>
            <person name="Yan W."/>
            <person name="Fan B."/>
            <person name="Jiang Y."/>
            <person name="Adhikari A."/>
            <person name="Zheng C.-J."/>
            <person name="Schuster L."/>
            <person name="Cowan T.M."/>
            <person name="Smanski M.J."/>
            <person name="Chevrette M.G."/>
            <person name="De Carvalho L.P.S."/>
            <person name="Shen B."/>
        </authorList>
    </citation>
    <scope>NUCLEOTIDE SEQUENCE [LARGE SCALE GENOMIC DNA]</scope>
    <source>
        <strain evidence="2 3">NPDC000837</strain>
    </source>
</reference>
<feature type="region of interest" description="Disordered" evidence="1">
    <location>
        <begin position="573"/>
        <end position="642"/>
    </location>
</feature>
<protein>
    <recommendedName>
        <fullName evidence="4">Secreted protein</fullName>
    </recommendedName>
</protein>
<gene>
    <name evidence="2" type="ORF">ABT276_01040</name>
</gene>
<comment type="caution">
    <text evidence="2">The sequence shown here is derived from an EMBL/GenBank/DDBJ whole genome shotgun (WGS) entry which is preliminary data.</text>
</comment>
<evidence type="ECO:0000256" key="1">
    <source>
        <dbReference type="SAM" id="MobiDB-lite"/>
    </source>
</evidence>
<evidence type="ECO:0000313" key="2">
    <source>
        <dbReference type="EMBL" id="MER6612010.1"/>
    </source>
</evidence>
<feature type="compositionally biased region" description="Pro residues" evidence="1">
    <location>
        <begin position="625"/>
        <end position="637"/>
    </location>
</feature>
<evidence type="ECO:0000313" key="3">
    <source>
        <dbReference type="Proteomes" id="UP001445472"/>
    </source>
</evidence>
<dbReference type="EMBL" id="JBEPBX010000001">
    <property type="protein sequence ID" value="MER6612010.1"/>
    <property type="molecule type" value="Genomic_DNA"/>
</dbReference>
<accession>A0ABV1UMI5</accession>
<proteinExistence type="predicted"/>
<evidence type="ECO:0008006" key="4">
    <source>
        <dbReference type="Google" id="ProtNLM"/>
    </source>
</evidence>
<dbReference type="Proteomes" id="UP001445472">
    <property type="component" value="Unassembled WGS sequence"/>
</dbReference>
<organism evidence="2 3">
    <name type="scientific">Streptomyces xantholiticus</name>
    <dbReference type="NCBI Taxonomy" id="68285"/>
    <lineage>
        <taxon>Bacteria</taxon>
        <taxon>Bacillati</taxon>
        <taxon>Actinomycetota</taxon>
        <taxon>Actinomycetes</taxon>
        <taxon>Kitasatosporales</taxon>
        <taxon>Streptomycetaceae</taxon>
        <taxon>Streptomyces</taxon>
    </lineage>
</organism>
<keyword evidence="3" id="KW-1185">Reference proteome</keyword>
<name>A0ABV1UMI5_9ACTN</name>
<sequence length="1271" mass="135127">MSRAGVDAAGLHRPMVELLTHGVPAEELAGVRVRLGLAESKAPESPATAAPGDAAAALRAALTDRRATGLAPLADAARSAGELDDSLTAELVRSARPARSLARLLHGTPRPGSATASLLSELTQRHLGGDPARWRGLHDALAASRETLPDLLAARPQPAGAGALLPPKSVCDTLALLMEQAAKEHAAAALTELPDRTVEMLLSTGSLPGASLSAAVTRHGDGRAQAALARHPRIDARVLKELVAADDTTVNAAVYRNPRCTPSLRRTIVGALHRVPLDEGLRAALLSATGDGSRSRAAPLLGSGDPELAALALARGARKVAQRYALLRVWECRGRDTVRAALADPLFSRHVHPDVRADVAAALGEPDGAARLRAEGEPYEDPAALPRLLSTSRGTSTLRDLLNEPYTHDIRALAAANRRAPFMPKAAEELVRHEDATDAERADFHLTLLNAPWRAGGRIAGNLTPPSRRLAEEQLDAAAADWAVGVVRAGLLDPAELVTTARPAARALQAVHALMEHGLWDGTARDGLAALVEGGIAGRPGAWDVLPEVLAEHPGTLSEAVREFARTFGSGAAARTDHGTEHGADQGTDHGADQGTDHGTDQRTDHATGREAHGDEGPAADGAPTGPPARPAPPSKPVGPCGRSALGAIDLLLSLAPPGTAPLPQDPAVLRHLTAHAEADAPGWQHPDWLWKACTDQGLEDAAHRCEPPTRQDVLSWIEEEPNTEAVARVAERAYRNGIVQADDLLRHLPAAWLLRLPYSWEDLHFPVAWRRALAAFLDRELGTDADAWLRLAAAARGAAAGQGDHRTEGAAGTWPELLDRSRQDGTHDADTLEELCAGVGTSSSFSATVAPATPEAALALLARGNHLWQWPLGTLLCAADPPVLAAVLPRFGPDGPWMLAAFLLRFKPTPRVPFEHLLQLGDRAALRVLSEQSRRLDDEATARLLDLADPDVDLAVLRTTHDVGLMRRIVARPGDLAPCLVAELRADPLAVPPGGPLWLESAEPDLVELVFARSGKRLDLAQQLVGCLNLLRHGGQERLAALAESGMLGAAATRLCQKALATADPAAPLAARARRELSAERLVKRLRRVKGHWDTRAILTNRPGALDWDALEAEHRAEPIPEWEQIVRHPDAPHDFRLRNAAHLLVPSLRTVPLGRELTVARVRHGMAPVWSRESTDTLIDHLLTTGQLTGRDLIHEAAPAAVVLSCLGAAQRRSDAPAEVRTALRAAADLVRDRLGDDADAWHRVFARLTEQVPDQDPVVPVAALLSAP</sequence>
<feature type="compositionally biased region" description="Basic and acidic residues" evidence="1">
    <location>
        <begin position="575"/>
        <end position="616"/>
    </location>
</feature>